<dbReference type="Proteomes" id="UP001432166">
    <property type="component" value="Chromosome"/>
</dbReference>
<keyword evidence="3" id="KW-1185">Reference proteome</keyword>
<evidence type="ECO:0000259" key="1">
    <source>
        <dbReference type="Pfam" id="PF09509"/>
    </source>
</evidence>
<reference evidence="2" key="1">
    <citation type="submission" date="2022-10" db="EMBL/GenBank/DDBJ databases">
        <title>The complete genomes of actinobacterial strains from the NBC collection.</title>
        <authorList>
            <person name="Joergensen T.S."/>
            <person name="Alvarez Arevalo M."/>
            <person name="Sterndorff E.B."/>
            <person name="Faurdal D."/>
            <person name="Vuksanovic O."/>
            <person name="Mourched A.-S."/>
            <person name="Charusanti P."/>
            <person name="Shaw S."/>
            <person name="Blin K."/>
            <person name="Weber T."/>
        </authorList>
    </citation>
    <scope>NUCLEOTIDE SEQUENCE</scope>
    <source>
        <strain evidence="2">NBC_00189</strain>
    </source>
</reference>
<evidence type="ECO:0000313" key="2">
    <source>
        <dbReference type="EMBL" id="WTP52040.1"/>
    </source>
</evidence>
<dbReference type="NCBIfam" id="TIGR02391">
    <property type="entry name" value="hypoth_ymh"/>
    <property type="match status" value="1"/>
</dbReference>
<gene>
    <name evidence="2" type="ORF">OG288_29295</name>
</gene>
<dbReference type="EMBL" id="CP108133">
    <property type="protein sequence ID" value="WTP52040.1"/>
    <property type="molecule type" value="Genomic_DNA"/>
</dbReference>
<dbReference type="Pfam" id="PF09509">
    <property type="entry name" value="Hypoth_Ymh"/>
    <property type="match status" value="1"/>
</dbReference>
<dbReference type="InterPro" id="IPR012654">
    <property type="entry name" value="CHP02391"/>
</dbReference>
<protein>
    <submittedName>
        <fullName evidence="2">TIGR02391 family protein</fullName>
    </submittedName>
</protein>
<organism evidence="2 3">
    <name type="scientific">Streptomyces tauricus</name>
    <dbReference type="NCBI Taxonomy" id="68274"/>
    <lineage>
        <taxon>Bacteria</taxon>
        <taxon>Bacillati</taxon>
        <taxon>Actinomycetota</taxon>
        <taxon>Actinomycetes</taxon>
        <taxon>Kitasatosporales</taxon>
        <taxon>Streptomycetaceae</taxon>
        <taxon>Streptomyces</taxon>
        <taxon>Streptomyces aurantiacus group</taxon>
    </lineage>
</organism>
<accession>A0ABZ1JKK2</accession>
<dbReference type="RefSeq" id="WP_328938639.1">
    <property type="nucleotide sequence ID" value="NZ_CP108133.1"/>
</dbReference>
<proteinExistence type="predicted"/>
<name>A0ABZ1JKK2_9ACTN</name>
<sequence>MRARHFSMRSGCTSAPPEWPTFDEIDRRLHLKSLVFEEAVQQLCPALLRGLNRDISLLPQGTALLELTIAGAANTEGASVIGVFLGMVRTAAAIEPHFGRPDERPSLRPQDLRSADGIDAGLLTSETMYAAAVIGVHEPCFNGGSFSHGAKDWTLYFDRDIRPFADVRQLEDYWERRTQVLGAPRVEGDSLPFADLRTNYIYVAPWPSAAPSVPALAEESPKTLTVECVLHPLIAEVAADRFASGFYRDAVSRAFQAIENRVQELASSDAVGERLMGIAFGARPDPPKLTVTQSTGASLDSEQNGMQFLFKGATGALRNPRMHGPAEEDDHDEAEEMLVFASFLMRRLDIEDEKRKQEALHVAASQP</sequence>
<feature type="domain" description="Conserved hypothetical protein CHP02391" evidence="1">
    <location>
        <begin position="230"/>
        <end position="348"/>
    </location>
</feature>
<evidence type="ECO:0000313" key="3">
    <source>
        <dbReference type="Proteomes" id="UP001432166"/>
    </source>
</evidence>